<dbReference type="GO" id="GO:0042907">
    <property type="term" value="F:xanthine transmembrane transporter activity"/>
    <property type="evidence" value="ECO:0007669"/>
    <property type="project" value="TreeGrafter"/>
</dbReference>
<evidence type="ECO:0000256" key="6">
    <source>
        <dbReference type="ARBA" id="ARBA00022989"/>
    </source>
</evidence>
<dbReference type="InterPro" id="IPR006042">
    <property type="entry name" value="Xan_ur_permease"/>
</dbReference>
<comment type="similarity">
    <text evidence="2">Belongs to the nucleobase:cation symporter-2 (NCS2) (TC 2.A.40) family.</text>
</comment>
<feature type="transmembrane region" description="Helical" evidence="8">
    <location>
        <begin position="106"/>
        <end position="128"/>
    </location>
</feature>
<feature type="transmembrane region" description="Helical" evidence="8">
    <location>
        <begin position="196"/>
        <end position="218"/>
    </location>
</feature>
<keyword evidence="7 8" id="KW-0472">Membrane</keyword>
<dbReference type="InterPro" id="IPR006043">
    <property type="entry name" value="NCS2"/>
</dbReference>
<dbReference type="STRING" id="365044.Pnap_0076"/>
<dbReference type="NCBIfam" id="TIGR00801">
    <property type="entry name" value="ncs2"/>
    <property type="match status" value="1"/>
</dbReference>
<keyword evidence="5 8" id="KW-0812">Transmembrane</keyword>
<reference evidence="10" key="1">
    <citation type="journal article" date="2009" name="Environ. Microbiol.">
        <title>The genome of Polaromonas naphthalenivorans strain CJ2, isolated from coal tar-contaminated sediment, reveals physiological and metabolic versatility and evolution through extensive horizontal gene transfer.</title>
        <authorList>
            <person name="Yagi J.M."/>
            <person name="Sims D."/>
            <person name="Brettin T."/>
            <person name="Bruce D."/>
            <person name="Madsen E.L."/>
        </authorList>
    </citation>
    <scope>NUCLEOTIDE SEQUENCE [LARGE SCALE GENOMIC DNA]</scope>
    <source>
        <strain evidence="10">CJ2</strain>
    </source>
</reference>
<feature type="transmembrane region" description="Helical" evidence="8">
    <location>
        <begin position="172"/>
        <end position="189"/>
    </location>
</feature>
<evidence type="ECO:0000256" key="3">
    <source>
        <dbReference type="ARBA" id="ARBA00022448"/>
    </source>
</evidence>
<evidence type="ECO:0000256" key="1">
    <source>
        <dbReference type="ARBA" id="ARBA00004651"/>
    </source>
</evidence>
<dbReference type="PANTHER" id="PTHR42810:SF4">
    <property type="entry name" value="URIC ACID TRANSPORTER UACT"/>
    <property type="match status" value="1"/>
</dbReference>
<dbReference type="PANTHER" id="PTHR42810">
    <property type="entry name" value="PURINE PERMEASE C1399.01C-RELATED"/>
    <property type="match status" value="1"/>
</dbReference>
<evidence type="ECO:0000256" key="2">
    <source>
        <dbReference type="ARBA" id="ARBA00008821"/>
    </source>
</evidence>
<evidence type="ECO:0000256" key="4">
    <source>
        <dbReference type="ARBA" id="ARBA00022475"/>
    </source>
</evidence>
<evidence type="ECO:0000256" key="7">
    <source>
        <dbReference type="ARBA" id="ARBA00023136"/>
    </source>
</evidence>
<keyword evidence="4" id="KW-1003">Cell membrane</keyword>
<evidence type="ECO:0000313" key="9">
    <source>
        <dbReference type="EMBL" id="ABM35402.1"/>
    </source>
</evidence>
<protein>
    <submittedName>
        <fullName evidence="9">Uracil-xanthine permease</fullName>
    </submittedName>
</protein>
<keyword evidence="6 8" id="KW-1133">Transmembrane helix</keyword>
<dbReference type="eggNOG" id="COG2233">
    <property type="taxonomic scope" value="Bacteria"/>
</dbReference>
<dbReference type="HOGENOM" id="CLU_017959_1_1_4"/>
<evidence type="ECO:0000256" key="8">
    <source>
        <dbReference type="SAM" id="Phobius"/>
    </source>
</evidence>
<dbReference type="PROSITE" id="PS01116">
    <property type="entry name" value="XANTH_URACIL_PERMASE"/>
    <property type="match status" value="1"/>
</dbReference>
<feature type="transmembrane region" description="Helical" evidence="8">
    <location>
        <begin position="349"/>
        <end position="372"/>
    </location>
</feature>
<feature type="transmembrane region" description="Helical" evidence="8">
    <location>
        <begin position="238"/>
        <end position="260"/>
    </location>
</feature>
<evidence type="ECO:0000256" key="5">
    <source>
        <dbReference type="ARBA" id="ARBA00022692"/>
    </source>
</evidence>
<name>A1VIC4_POLNA</name>
<proteinExistence type="inferred from homology"/>
<feature type="transmembrane region" description="Helical" evidence="8">
    <location>
        <begin position="318"/>
        <end position="337"/>
    </location>
</feature>
<dbReference type="Pfam" id="PF00860">
    <property type="entry name" value="Xan_ur_permease"/>
    <property type="match status" value="1"/>
</dbReference>
<keyword evidence="10" id="KW-1185">Reference proteome</keyword>
<dbReference type="RefSeq" id="WP_011799512.1">
    <property type="nucleotide sequence ID" value="NC_008781.1"/>
</dbReference>
<feature type="transmembrane region" description="Helical" evidence="8">
    <location>
        <begin position="82"/>
        <end position="100"/>
    </location>
</feature>
<gene>
    <name evidence="9" type="ordered locus">Pnap_0076</name>
</gene>
<accession>A1VIC4</accession>
<dbReference type="OrthoDB" id="9779092at2"/>
<feature type="transmembrane region" description="Helical" evidence="8">
    <location>
        <begin position="402"/>
        <end position="424"/>
    </location>
</feature>
<evidence type="ECO:0000313" key="10">
    <source>
        <dbReference type="Proteomes" id="UP000000644"/>
    </source>
</evidence>
<organism evidence="9 10">
    <name type="scientific">Polaromonas naphthalenivorans (strain CJ2)</name>
    <dbReference type="NCBI Taxonomy" id="365044"/>
    <lineage>
        <taxon>Bacteria</taxon>
        <taxon>Pseudomonadati</taxon>
        <taxon>Pseudomonadota</taxon>
        <taxon>Betaproteobacteria</taxon>
        <taxon>Burkholderiales</taxon>
        <taxon>Comamonadaceae</taxon>
        <taxon>Polaromonas</taxon>
    </lineage>
</organism>
<comment type="subcellular location">
    <subcellularLocation>
        <location evidence="1">Cell membrane</location>
        <topology evidence="1">Multi-pass membrane protein</topology>
    </subcellularLocation>
</comment>
<dbReference type="AlphaFoldDB" id="A1VIC4"/>
<dbReference type="EMBL" id="CP000529">
    <property type="protein sequence ID" value="ABM35402.1"/>
    <property type="molecule type" value="Genomic_DNA"/>
</dbReference>
<feature type="transmembrane region" description="Helical" evidence="8">
    <location>
        <begin position="59"/>
        <end position="75"/>
    </location>
</feature>
<keyword evidence="3" id="KW-0813">Transport</keyword>
<sequence length="428" mass="44123">MGMLDWTEKSSAVLRQGGVIGPDERLPWPQTALMGVQHVIAMFGSTVLAPLLMGFDPNIAILMSGIGTLIFFAVTGGKVPSYLGSSFAFIGVVIAATGYAGKGPNANIGLALGGIIACGAVYAAIGALVQAVGTRWIERFMPPVVTGAVVAVIGLNLASIPVKNMAASNFDAWMQVVTFVSVALVAVLARGMLQRLLILIGLIASSLVYALLTNGLGLGKPIDLSSMAKADWFGMPGFTTPVFSTSAMLLIVPVVIILVAENLGHIKAVTAMTGKNLDRYMGRAFIGDGVATMVSGSLGGTGVTTYAENIGVMAATRIYSTAVFVFAALIAVALGFSPKFGALIQAIPLPVMGGVSIVVFGLIAVAGAKIWVDNRVDFSDNKNLLVAAITLVLGTGDFTLKFGQFALGGIGTATFGAILLHALLDRKK</sequence>
<feature type="transmembrane region" description="Helical" evidence="8">
    <location>
        <begin position="280"/>
        <end position="298"/>
    </location>
</feature>
<dbReference type="KEGG" id="pna:Pnap_0076"/>
<dbReference type="GO" id="GO:0005886">
    <property type="term" value="C:plasma membrane"/>
    <property type="evidence" value="ECO:0007669"/>
    <property type="project" value="UniProtKB-SubCell"/>
</dbReference>
<dbReference type="Proteomes" id="UP000000644">
    <property type="component" value="Chromosome"/>
</dbReference>
<feature type="transmembrane region" description="Helical" evidence="8">
    <location>
        <begin position="140"/>
        <end position="160"/>
    </location>
</feature>